<accession>A0A182UQ91</accession>
<keyword evidence="15" id="KW-1185">Reference proteome</keyword>
<comment type="subcellular location">
    <subcellularLocation>
        <location evidence="1">Membrane</location>
        <topology evidence="1">Multi-pass membrane protein</topology>
    </subcellularLocation>
</comment>
<comment type="similarity">
    <text evidence="2 12">Belongs to the amiloride-sensitive sodium channel (TC 1.A.6) family.</text>
</comment>
<dbReference type="PANTHER" id="PTHR11690">
    <property type="entry name" value="AMILORIDE-SENSITIVE SODIUM CHANNEL-RELATED"/>
    <property type="match status" value="1"/>
</dbReference>
<keyword evidence="5 12" id="KW-0812">Transmembrane</keyword>
<evidence type="ECO:0000313" key="15">
    <source>
        <dbReference type="Proteomes" id="UP000075903"/>
    </source>
</evidence>
<dbReference type="GO" id="GO:0015280">
    <property type="term" value="F:ligand-gated sodium channel activity"/>
    <property type="evidence" value="ECO:0007669"/>
    <property type="project" value="TreeGrafter"/>
</dbReference>
<evidence type="ECO:0000256" key="2">
    <source>
        <dbReference type="ARBA" id="ARBA00007193"/>
    </source>
</evidence>
<name>A0A182UQ91_ANOME</name>
<reference evidence="14" key="1">
    <citation type="submission" date="2020-05" db="UniProtKB">
        <authorList>
            <consortium name="EnsemblMetazoa"/>
        </authorList>
    </citation>
    <scope>IDENTIFICATION</scope>
    <source>
        <strain evidence="14">MAF</strain>
    </source>
</reference>
<evidence type="ECO:0000256" key="9">
    <source>
        <dbReference type="ARBA" id="ARBA00023136"/>
    </source>
</evidence>
<dbReference type="Pfam" id="PF00858">
    <property type="entry name" value="ASC"/>
    <property type="match status" value="1"/>
</dbReference>
<protein>
    <submittedName>
        <fullName evidence="14">Uncharacterized protein</fullName>
    </submittedName>
</protein>
<feature type="transmembrane region" description="Helical" evidence="13">
    <location>
        <begin position="523"/>
        <end position="546"/>
    </location>
</feature>
<dbReference type="PANTHER" id="PTHR11690:SF263">
    <property type="entry name" value="PICKPOCKET 6"/>
    <property type="match status" value="1"/>
</dbReference>
<keyword evidence="8 12" id="KW-0406">Ion transport</keyword>
<dbReference type="AlphaFoldDB" id="A0A182UQ91"/>
<dbReference type="Gene3D" id="2.60.470.10">
    <property type="entry name" value="Acid-sensing ion channels like domains"/>
    <property type="match status" value="1"/>
</dbReference>
<keyword evidence="10 12" id="KW-0739">Sodium transport</keyword>
<dbReference type="PRINTS" id="PR01078">
    <property type="entry name" value="AMINACHANNEL"/>
</dbReference>
<evidence type="ECO:0000256" key="4">
    <source>
        <dbReference type="ARBA" id="ARBA00022461"/>
    </source>
</evidence>
<dbReference type="KEGG" id="amer:121598751"/>
<evidence type="ECO:0000256" key="1">
    <source>
        <dbReference type="ARBA" id="ARBA00004141"/>
    </source>
</evidence>
<dbReference type="InterPro" id="IPR001873">
    <property type="entry name" value="ENaC"/>
</dbReference>
<feature type="transmembrane region" description="Helical" evidence="13">
    <location>
        <begin position="115"/>
        <end position="136"/>
    </location>
</feature>
<evidence type="ECO:0000256" key="5">
    <source>
        <dbReference type="ARBA" id="ARBA00022692"/>
    </source>
</evidence>
<dbReference type="GO" id="GO:0005886">
    <property type="term" value="C:plasma membrane"/>
    <property type="evidence" value="ECO:0007669"/>
    <property type="project" value="TreeGrafter"/>
</dbReference>
<keyword evidence="7" id="KW-0915">Sodium</keyword>
<keyword evidence="4 12" id="KW-0894">Sodium channel</keyword>
<evidence type="ECO:0000313" key="14">
    <source>
        <dbReference type="EnsemblMetazoa" id="AMEM001766-PA"/>
    </source>
</evidence>
<keyword evidence="9 13" id="KW-0472">Membrane</keyword>
<dbReference type="RefSeq" id="XP_041781955.1">
    <property type="nucleotide sequence ID" value="XM_041926021.1"/>
</dbReference>
<sequence length="573" mass="65737">MVHKEEFFSLKVYSNNVIRHETYTAQYRFLAAREYIAIMNISPAPGIFQPKPVRVSQLPRYRNRQQNRTTFGKAKGIGKLVWDAVRDTFYDFASMSKIHGMYYLQRQVTTGFVRLLWIAIIVAFFVFGIVLIYLLWQKFVDSPTRMTIASEMKIVQVPFPGITLCHPQSVVDYKAERFVEKIKLPLGATKESVIKNLPSLGYFTEHQWTFPRPQDLRMIDNVLQLNNYTIEQAIDELGMICEDFILVCYWAGKQFPCFAKHAFLGWIGSTSHYGACCSFNYHPNVRGNKDPFVVNTYGMHGGLSVIGTGYPQASDGKSGALYSEGFMLMIHHPHDFAVEASPLTLIRLGKETFVNVLPTDSRCSEQVLALPQSQRDCIVGSDFSPPIERYRQPACTLECLRNEVHRKCGCHPFHLPRPMVGRNGQGIRNCTVYDSMCFVENYYMFKRLQCNCLPSCSDVTYKTASIVSNFSAYNFSINPFYKETNLTDFEFIFHIFMSNQAVAANRRIVVVSWISLLSNLGGAFSLCLGISVLSLFEVLFFSIFRLRKMYHKLKQRQEQQIKLVAPFARLQKF</sequence>
<evidence type="ECO:0000256" key="12">
    <source>
        <dbReference type="RuleBase" id="RU000679"/>
    </source>
</evidence>
<organism evidence="14 15">
    <name type="scientific">Anopheles merus</name>
    <name type="common">Mosquito</name>
    <dbReference type="NCBI Taxonomy" id="30066"/>
    <lineage>
        <taxon>Eukaryota</taxon>
        <taxon>Metazoa</taxon>
        <taxon>Ecdysozoa</taxon>
        <taxon>Arthropoda</taxon>
        <taxon>Hexapoda</taxon>
        <taxon>Insecta</taxon>
        <taxon>Pterygota</taxon>
        <taxon>Neoptera</taxon>
        <taxon>Endopterygota</taxon>
        <taxon>Diptera</taxon>
        <taxon>Nematocera</taxon>
        <taxon>Culicoidea</taxon>
        <taxon>Culicidae</taxon>
        <taxon>Anophelinae</taxon>
        <taxon>Anopheles</taxon>
    </lineage>
</organism>
<dbReference type="Proteomes" id="UP000075903">
    <property type="component" value="Unassembled WGS sequence"/>
</dbReference>
<evidence type="ECO:0000256" key="8">
    <source>
        <dbReference type="ARBA" id="ARBA00023065"/>
    </source>
</evidence>
<dbReference type="RefSeq" id="XP_041781953.1">
    <property type="nucleotide sequence ID" value="XM_041926019.1"/>
</dbReference>
<keyword evidence="3 12" id="KW-0813">Transport</keyword>
<keyword evidence="6 13" id="KW-1133">Transmembrane helix</keyword>
<dbReference type="STRING" id="30066.A0A182UQ91"/>
<evidence type="ECO:0000256" key="11">
    <source>
        <dbReference type="ARBA" id="ARBA00023303"/>
    </source>
</evidence>
<proteinExistence type="inferred from homology"/>
<dbReference type="VEuPathDB" id="VectorBase:AMEM001766"/>
<dbReference type="Gene3D" id="1.10.287.770">
    <property type="entry name" value="YojJ-like"/>
    <property type="match status" value="1"/>
</dbReference>
<dbReference type="VEuPathDB" id="VectorBase:AMEM21_001067"/>
<evidence type="ECO:0000256" key="6">
    <source>
        <dbReference type="ARBA" id="ARBA00022989"/>
    </source>
</evidence>
<dbReference type="GeneID" id="121598751"/>
<dbReference type="EnsemblMetazoa" id="AMEM001766-RA">
    <property type="protein sequence ID" value="AMEM001766-PA"/>
    <property type="gene ID" value="AMEM001766"/>
</dbReference>
<evidence type="ECO:0000256" key="7">
    <source>
        <dbReference type="ARBA" id="ARBA00023053"/>
    </source>
</evidence>
<evidence type="ECO:0000256" key="3">
    <source>
        <dbReference type="ARBA" id="ARBA00022448"/>
    </source>
</evidence>
<keyword evidence="11 12" id="KW-0407">Ion channel</keyword>
<evidence type="ECO:0000256" key="13">
    <source>
        <dbReference type="SAM" id="Phobius"/>
    </source>
</evidence>
<evidence type="ECO:0000256" key="10">
    <source>
        <dbReference type="ARBA" id="ARBA00023201"/>
    </source>
</evidence>